<dbReference type="FunFam" id="3.30.559.10:FF:000007">
    <property type="entry name" value="Dihydrolipoamide acetyltransferase component of pyruvate dehydrogenase complex"/>
    <property type="match status" value="1"/>
</dbReference>
<keyword evidence="6" id="KW-0809">Transit peptide</keyword>
<keyword evidence="7" id="KW-0496">Mitochondrion</keyword>
<keyword evidence="8 9" id="KW-0012">Acyltransferase</keyword>
<dbReference type="Pfam" id="PF00198">
    <property type="entry name" value="2-oxoacid_dh"/>
    <property type="match status" value="1"/>
</dbReference>
<comment type="caution">
    <text evidence="12">The sequence shown here is derived from an EMBL/GenBank/DDBJ whole genome shotgun (WGS) entry which is preliminary data.</text>
</comment>
<gene>
    <name evidence="12" type="ORF">C2E21_6057</name>
</gene>
<dbReference type="Gene3D" id="3.30.559.10">
    <property type="entry name" value="Chloramphenicol acetyltransferase-like domain"/>
    <property type="match status" value="1"/>
</dbReference>
<dbReference type="EMBL" id="LHPG02000011">
    <property type="protein sequence ID" value="PRW45653.1"/>
    <property type="molecule type" value="Genomic_DNA"/>
</dbReference>
<dbReference type="Gene3D" id="2.40.50.100">
    <property type="match status" value="1"/>
</dbReference>
<evidence type="ECO:0000256" key="8">
    <source>
        <dbReference type="ARBA" id="ARBA00023315"/>
    </source>
</evidence>
<dbReference type="OrthoDB" id="15567at2759"/>
<evidence type="ECO:0000256" key="6">
    <source>
        <dbReference type="ARBA" id="ARBA00022946"/>
    </source>
</evidence>
<proteinExistence type="inferred from homology"/>
<dbReference type="GO" id="GO:0005759">
    <property type="term" value="C:mitochondrial matrix"/>
    <property type="evidence" value="ECO:0007669"/>
    <property type="project" value="UniProtKB-SubCell"/>
</dbReference>
<dbReference type="InterPro" id="IPR023213">
    <property type="entry name" value="CAT-like_dom_sf"/>
</dbReference>
<dbReference type="EC" id="2.3.1.-" evidence="9"/>
<dbReference type="SUPFAM" id="SSF47005">
    <property type="entry name" value="Peripheral subunit-binding domain of 2-oxo acid dehydrogenase complex"/>
    <property type="match status" value="1"/>
</dbReference>
<evidence type="ECO:0000259" key="11">
    <source>
        <dbReference type="PROSITE" id="PS51826"/>
    </source>
</evidence>
<evidence type="ECO:0000313" key="12">
    <source>
        <dbReference type="EMBL" id="PRW45653.1"/>
    </source>
</evidence>
<dbReference type="PROSITE" id="PS50968">
    <property type="entry name" value="BIOTINYL_LIPOYL"/>
    <property type="match status" value="1"/>
</dbReference>
<reference evidence="12 13" key="1">
    <citation type="journal article" date="2018" name="Plant J.">
        <title>Genome sequences of Chlorella sorokiniana UTEX 1602 and Micractinium conductrix SAG 241.80: implications to maltose excretion by a green alga.</title>
        <authorList>
            <person name="Arriola M.B."/>
            <person name="Velmurugan N."/>
            <person name="Zhang Y."/>
            <person name="Plunkett M.H."/>
            <person name="Hondzo H."/>
            <person name="Barney B.M."/>
        </authorList>
    </citation>
    <scope>NUCLEOTIDE SEQUENCE [LARGE SCALE GENOMIC DNA]</scope>
    <source>
        <strain evidence="13">UTEX 1602</strain>
    </source>
</reference>
<feature type="domain" description="Peripheral subunit-binding (PSBD)" evidence="11">
    <location>
        <begin position="131"/>
        <end position="168"/>
    </location>
</feature>
<keyword evidence="13" id="KW-1185">Reference proteome</keyword>
<dbReference type="InterPro" id="IPR036625">
    <property type="entry name" value="E3-bd_dom_sf"/>
</dbReference>
<evidence type="ECO:0000259" key="10">
    <source>
        <dbReference type="PROSITE" id="PS50968"/>
    </source>
</evidence>
<evidence type="ECO:0000256" key="2">
    <source>
        <dbReference type="ARBA" id="ARBA00004305"/>
    </source>
</evidence>
<evidence type="ECO:0000313" key="13">
    <source>
        <dbReference type="Proteomes" id="UP000239899"/>
    </source>
</evidence>
<name>A0A2P6TMT9_CHLSO</name>
<dbReference type="InterPro" id="IPR004167">
    <property type="entry name" value="PSBD"/>
</dbReference>
<evidence type="ECO:0000256" key="5">
    <source>
        <dbReference type="ARBA" id="ARBA00022823"/>
    </source>
</evidence>
<dbReference type="InterPro" id="IPR011053">
    <property type="entry name" value="Single_hybrid_motif"/>
</dbReference>
<evidence type="ECO:0000256" key="4">
    <source>
        <dbReference type="ARBA" id="ARBA00022679"/>
    </source>
</evidence>
<keyword evidence="4 9" id="KW-0808">Transferase</keyword>
<evidence type="ECO:0000256" key="1">
    <source>
        <dbReference type="ARBA" id="ARBA00001938"/>
    </source>
</evidence>
<dbReference type="InterPro" id="IPR000089">
    <property type="entry name" value="Biotin_lipoyl"/>
</dbReference>
<dbReference type="GO" id="GO:0031405">
    <property type="term" value="F:lipoic acid binding"/>
    <property type="evidence" value="ECO:0007669"/>
    <property type="project" value="TreeGrafter"/>
</dbReference>
<dbReference type="Proteomes" id="UP000239899">
    <property type="component" value="Unassembled WGS sequence"/>
</dbReference>
<evidence type="ECO:0000256" key="7">
    <source>
        <dbReference type="ARBA" id="ARBA00023128"/>
    </source>
</evidence>
<dbReference type="SUPFAM" id="SSF51230">
    <property type="entry name" value="Single hybrid motif"/>
    <property type="match status" value="1"/>
</dbReference>
<feature type="domain" description="Lipoyl-binding" evidence="10">
    <location>
        <begin position="1"/>
        <end position="76"/>
    </location>
</feature>
<dbReference type="AlphaFoldDB" id="A0A2P6TMT9"/>
<dbReference type="GO" id="GO:0016407">
    <property type="term" value="F:acetyltransferase activity"/>
    <property type="evidence" value="ECO:0007669"/>
    <property type="project" value="TreeGrafter"/>
</dbReference>
<dbReference type="PANTHER" id="PTHR43178">
    <property type="entry name" value="DIHYDROLIPOAMIDE ACETYLTRANSFERASE COMPONENT OF PYRUVATE DEHYDROGENASE COMPLEX"/>
    <property type="match status" value="1"/>
</dbReference>
<comment type="similarity">
    <text evidence="3 9">Belongs to the 2-oxoacid dehydrogenase family.</text>
</comment>
<evidence type="ECO:0000256" key="3">
    <source>
        <dbReference type="ARBA" id="ARBA00007317"/>
    </source>
</evidence>
<sequence length="463" mass="48110">MRQFRLAQTGEGIKECELVQWFVKEGDEVEEFGRVCEVQSDKATIEISSPYAGVVRRLHHKPGDVVQVGEVLADIHTGEEEEAPAAAAAGAAAGARAPQPAGGAAAPSFAAAGVQPSYSSSDEQLGEGKVLTSPAVRHLARQYGINLRQVPATGPGGRVLKGDVLAYIEGMQGAGTAAAGRPSAAAAEQAAASMLAAAGAAAAPLAAAAPPLAPAAAAAAAGEESLEPVVVQLRGYRKAMAMVRHMTASAAIPHFHFCDEVQMDALLELRQRLRADPSLPPGTKLTFLPFFIKAAGLALREWPFLNASLSPDQGSVLCHRHVNVGVAMATPHGLVVPNIKDVQNKTVLEIAAELARLQDAATANHLSQADISGGTFTISNIGTIGGTYATPLVNPPEVAIMAVGRMQRLPRFAEDGLTVVPSSIMSMSLGADHRVVDGAALAGFATAWRQYVESPGRLLLHLR</sequence>
<organism evidence="12 13">
    <name type="scientific">Chlorella sorokiniana</name>
    <name type="common">Freshwater green alga</name>
    <dbReference type="NCBI Taxonomy" id="3076"/>
    <lineage>
        <taxon>Eukaryota</taxon>
        <taxon>Viridiplantae</taxon>
        <taxon>Chlorophyta</taxon>
        <taxon>core chlorophytes</taxon>
        <taxon>Trebouxiophyceae</taxon>
        <taxon>Chlorellales</taxon>
        <taxon>Chlorellaceae</taxon>
        <taxon>Chlorella clade</taxon>
        <taxon>Chlorella</taxon>
    </lineage>
</organism>
<dbReference type="Pfam" id="PF00364">
    <property type="entry name" value="Biotin_lipoyl"/>
    <property type="match status" value="1"/>
</dbReference>
<dbReference type="PROSITE" id="PS00189">
    <property type="entry name" value="LIPOYL"/>
    <property type="match status" value="1"/>
</dbReference>
<keyword evidence="5 9" id="KW-0450">Lipoyl</keyword>
<dbReference type="SUPFAM" id="SSF52777">
    <property type="entry name" value="CoA-dependent acyltransferases"/>
    <property type="match status" value="1"/>
</dbReference>
<dbReference type="STRING" id="3076.A0A2P6TMT9"/>
<dbReference type="CDD" id="cd06849">
    <property type="entry name" value="lipoyl_domain"/>
    <property type="match status" value="1"/>
</dbReference>
<dbReference type="Pfam" id="PF02817">
    <property type="entry name" value="E3_binding"/>
    <property type="match status" value="1"/>
</dbReference>
<comment type="subcellular location">
    <subcellularLocation>
        <location evidence="2">Mitochondrion matrix</location>
    </subcellularLocation>
</comment>
<evidence type="ECO:0000256" key="9">
    <source>
        <dbReference type="RuleBase" id="RU003423"/>
    </source>
</evidence>
<comment type="cofactor">
    <cofactor evidence="1 9">
        <name>(R)-lipoate</name>
        <dbReference type="ChEBI" id="CHEBI:83088"/>
    </cofactor>
</comment>
<protein>
    <recommendedName>
        <fullName evidence="9">Dihydrolipoamide acetyltransferase component of pyruvate dehydrogenase complex</fullName>
        <ecNumber evidence="9">2.3.1.-</ecNumber>
    </recommendedName>
</protein>
<dbReference type="Gene3D" id="4.10.320.10">
    <property type="entry name" value="E3-binding domain"/>
    <property type="match status" value="1"/>
</dbReference>
<dbReference type="InterPro" id="IPR050743">
    <property type="entry name" value="2-oxoacid_DH_E2_comp"/>
</dbReference>
<dbReference type="PANTHER" id="PTHR43178:SF14">
    <property type="entry name" value="LIPOAMIDE ACYLTRANSFERASE COMPONENT OF BRANCHED-CHAIN ALPHA-KETO ACID DEHYDROGENASE COMPLEX, MITOCHONDRIAL"/>
    <property type="match status" value="1"/>
</dbReference>
<dbReference type="FunFam" id="2.40.50.100:FF:000013">
    <property type="entry name" value="Dihydrolipoamide acetyltransferase component of pyruvate dehydrogenase complex"/>
    <property type="match status" value="1"/>
</dbReference>
<dbReference type="InterPro" id="IPR003016">
    <property type="entry name" value="2-oxoA_DH_lipoyl-BS"/>
</dbReference>
<dbReference type="PROSITE" id="PS51826">
    <property type="entry name" value="PSBD"/>
    <property type="match status" value="1"/>
</dbReference>
<dbReference type="InterPro" id="IPR001078">
    <property type="entry name" value="2-oxoacid_DH_actylTfrase"/>
</dbReference>
<accession>A0A2P6TMT9</accession>